<sequence>MEMPTKTLKGAATFKEAPTFKDQRRERIIQVARSVFYEVGYAGASMSMISSRLGGSKATLYAYFNSKEDLFEAIIREQCGQIADLFLAHTGTDDLRATLAVMGRELLTAIMSDEAVRTFQLIVEESHRNPQLAEMFHNVIQSQGGSNLVNLLQAAHARGQINAPNSQEAAMVLKSLIFGDCHFKRIMNLAAQPTEAHLSRQVDLAVDIFMAYYGSKSAG</sequence>
<dbReference type="InterPro" id="IPR039536">
    <property type="entry name" value="TetR_C_Proteobacteria"/>
</dbReference>
<dbReference type="Gene3D" id="1.10.10.60">
    <property type="entry name" value="Homeodomain-like"/>
    <property type="match status" value="1"/>
</dbReference>
<dbReference type="SUPFAM" id="SSF46689">
    <property type="entry name" value="Homeodomain-like"/>
    <property type="match status" value="1"/>
</dbReference>
<dbReference type="Gene3D" id="1.10.357.10">
    <property type="entry name" value="Tetracycline Repressor, domain 2"/>
    <property type="match status" value="1"/>
</dbReference>
<dbReference type="EMBL" id="FMTS01000005">
    <property type="protein sequence ID" value="SCW72185.1"/>
    <property type="molecule type" value="Genomic_DNA"/>
</dbReference>
<feature type="DNA-binding region" description="H-T-H motif" evidence="4">
    <location>
        <begin position="45"/>
        <end position="64"/>
    </location>
</feature>
<keyword evidence="1" id="KW-0805">Transcription regulation</keyword>
<dbReference type="InterPro" id="IPR009057">
    <property type="entry name" value="Homeodomain-like_sf"/>
</dbReference>
<dbReference type="AlphaFoldDB" id="A0A1G4SUA6"/>
<accession>A0A1G4SUA6</accession>
<protein>
    <submittedName>
        <fullName evidence="6">Transcriptional regulator, TetR family</fullName>
    </submittedName>
</protein>
<dbReference type="GO" id="GO:0003700">
    <property type="term" value="F:DNA-binding transcription factor activity"/>
    <property type="evidence" value="ECO:0007669"/>
    <property type="project" value="TreeGrafter"/>
</dbReference>
<keyword evidence="3" id="KW-0804">Transcription</keyword>
<dbReference type="InterPro" id="IPR001647">
    <property type="entry name" value="HTH_TetR"/>
</dbReference>
<dbReference type="GO" id="GO:0000976">
    <property type="term" value="F:transcription cis-regulatory region binding"/>
    <property type="evidence" value="ECO:0007669"/>
    <property type="project" value="TreeGrafter"/>
</dbReference>
<gene>
    <name evidence="6" type="ORF">SAMN02927928_2904</name>
</gene>
<dbReference type="PANTHER" id="PTHR30055:SF234">
    <property type="entry name" value="HTH-TYPE TRANSCRIPTIONAL REGULATOR BETI"/>
    <property type="match status" value="1"/>
</dbReference>
<evidence type="ECO:0000256" key="2">
    <source>
        <dbReference type="ARBA" id="ARBA00023125"/>
    </source>
</evidence>
<evidence type="ECO:0000256" key="4">
    <source>
        <dbReference type="PROSITE-ProRule" id="PRU00335"/>
    </source>
</evidence>
<dbReference type="PRINTS" id="PR00455">
    <property type="entry name" value="HTHTETR"/>
</dbReference>
<dbReference type="InterPro" id="IPR036271">
    <property type="entry name" value="Tet_transcr_reg_TetR-rel_C_sf"/>
</dbReference>
<name>A0A1G4SUA6_9CAUL</name>
<organism evidence="6 7">
    <name type="scientific">Asticcacaulis taihuensis</name>
    <dbReference type="NCBI Taxonomy" id="260084"/>
    <lineage>
        <taxon>Bacteria</taxon>
        <taxon>Pseudomonadati</taxon>
        <taxon>Pseudomonadota</taxon>
        <taxon>Alphaproteobacteria</taxon>
        <taxon>Caulobacterales</taxon>
        <taxon>Caulobacteraceae</taxon>
        <taxon>Asticcacaulis</taxon>
    </lineage>
</organism>
<dbReference type="Proteomes" id="UP000199150">
    <property type="component" value="Unassembled WGS sequence"/>
</dbReference>
<proteinExistence type="predicted"/>
<dbReference type="Pfam" id="PF00440">
    <property type="entry name" value="TetR_N"/>
    <property type="match status" value="1"/>
</dbReference>
<evidence type="ECO:0000256" key="3">
    <source>
        <dbReference type="ARBA" id="ARBA00023163"/>
    </source>
</evidence>
<dbReference type="InterPro" id="IPR050109">
    <property type="entry name" value="HTH-type_TetR-like_transc_reg"/>
</dbReference>
<dbReference type="Pfam" id="PF14246">
    <property type="entry name" value="TetR_C_7"/>
    <property type="match status" value="1"/>
</dbReference>
<keyword evidence="2 4" id="KW-0238">DNA-binding</keyword>
<keyword evidence="7" id="KW-1185">Reference proteome</keyword>
<evidence type="ECO:0000259" key="5">
    <source>
        <dbReference type="PROSITE" id="PS50977"/>
    </source>
</evidence>
<dbReference type="PROSITE" id="PS50977">
    <property type="entry name" value="HTH_TETR_2"/>
    <property type="match status" value="1"/>
</dbReference>
<feature type="domain" description="HTH tetR-type" evidence="5">
    <location>
        <begin position="22"/>
        <end position="82"/>
    </location>
</feature>
<evidence type="ECO:0000313" key="6">
    <source>
        <dbReference type="EMBL" id="SCW72185.1"/>
    </source>
</evidence>
<dbReference type="SUPFAM" id="SSF48498">
    <property type="entry name" value="Tetracyclin repressor-like, C-terminal domain"/>
    <property type="match status" value="1"/>
</dbReference>
<dbReference type="FunFam" id="1.10.10.60:FF:000141">
    <property type="entry name" value="TetR family transcriptional regulator"/>
    <property type="match status" value="1"/>
</dbReference>
<dbReference type="STRING" id="260084.SAMN02927928_2904"/>
<evidence type="ECO:0000256" key="1">
    <source>
        <dbReference type="ARBA" id="ARBA00023015"/>
    </source>
</evidence>
<dbReference type="PANTHER" id="PTHR30055">
    <property type="entry name" value="HTH-TYPE TRANSCRIPTIONAL REGULATOR RUTR"/>
    <property type="match status" value="1"/>
</dbReference>
<reference evidence="7" key="1">
    <citation type="submission" date="2016-10" db="EMBL/GenBank/DDBJ databases">
        <authorList>
            <person name="Varghese N."/>
            <person name="Submissions S."/>
        </authorList>
    </citation>
    <scope>NUCLEOTIDE SEQUENCE [LARGE SCALE GENOMIC DNA]</scope>
    <source>
        <strain evidence="7">CGMCC 1.3431</strain>
    </source>
</reference>
<evidence type="ECO:0000313" key="7">
    <source>
        <dbReference type="Proteomes" id="UP000199150"/>
    </source>
</evidence>